<dbReference type="RefSeq" id="WP_321549863.1">
    <property type="nucleotide sequence ID" value="NZ_JAXIVS010000013.1"/>
</dbReference>
<evidence type="ECO:0000313" key="1">
    <source>
        <dbReference type="EMBL" id="MDY7231155.1"/>
    </source>
</evidence>
<proteinExistence type="predicted"/>
<reference evidence="1 2" key="1">
    <citation type="submission" date="2023-12" db="EMBL/GenBank/DDBJ databases">
        <title>the genome sequence of Hyalangium sp. s54d21.</title>
        <authorList>
            <person name="Zhang X."/>
        </authorList>
    </citation>
    <scope>NUCLEOTIDE SEQUENCE [LARGE SCALE GENOMIC DNA]</scope>
    <source>
        <strain evidence="2">s54d21</strain>
    </source>
</reference>
<protein>
    <submittedName>
        <fullName evidence="1">Uncharacterized protein</fullName>
    </submittedName>
</protein>
<comment type="caution">
    <text evidence="1">The sequence shown here is derived from an EMBL/GenBank/DDBJ whole genome shotgun (WGS) entry which is preliminary data.</text>
</comment>
<evidence type="ECO:0000313" key="2">
    <source>
        <dbReference type="Proteomes" id="UP001291309"/>
    </source>
</evidence>
<name>A0ABU5HCG9_9BACT</name>
<dbReference type="Proteomes" id="UP001291309">
    <property type="component" value="Unassembled WGS sequence"/>
</dbReference>
<gene>
    <name evidence="1" type="ORF">SYV04_32500</name>
</gene>
<dbReference type="EMBL" id="JAXIVS010000013">
    <property type="protein sequence ID" value="MDY7231155.1"/>
    <property type="molecule type" value="Genomic_DNA"/>
</dbReference>
<sequence>MTTSRLEQLGLRVEKGTAGDQAVLELGEGSALENPLTHQPIPSVTFQVSGDQLVPVAPPAVVGLPSIWLEGVESAEALTQRISDDFDESLFHLERRSAQLQALGLSPSVDPETLALTAELKAGAMSFTLAANREGHFQVEQVRKAEEVLTVGAGHRFELSEFRELSGLSSYLLALVDEALSRSQAAIPASKGLVSYGELAEAFGSQALVPPRSSLEVLVQLSVNGEPYRFAAARLAGRTFRGLLAGAKGKVWSERFDLDDFPGVVRLVADLLKVPAEAVKAVGVDAPQE</sequence>
<accession>A0ABU5HCG9</accession>
<keyword evidence="2" id="KW-1185">Reference proteome</keyword>
<organism evidence="1 2">
    <name type="scientific">Hyalangium rubrum</name>
    <dbReference type="NCBI Taxonomy" id="3103134"/>
    <lineage>
        <taxon>Bacteria</taxon>
        <taxon>Pseudomonadati</taxon>
        <taxon>Myxococcota</taxon>
        <taxon>Myxococcia</taxon>
        <taxon>Myxococcales</taxon>
        <taxon>Cystobacterineae</taxon>
        <taxon>Archangiaceae</taxon>
        <taxon>Hyalangium</taxon>
    </lineage>
</organism>